<name>A0ABN8BD67_CHISP</name>
<evidence type="ECO:0008006" key="7">
    <source>
        <dbReference type="Google" id="ProtNLM"/>
    </source>
</evidence>
<dbReference type="Proteomes" id="UP001153292">
    <property type="component" value="Chromosome 29"/>
</dbReference>
<accession>A0ABN8BD67</accession>
<organism evidence="5 6">
    <name type="scientific">Chilo suppressalis</name>
    <name type="common">Asiatic rice borer moth</name>
    <dbReference type="NCBI Taxonomy" id="168631"/>
    <lineage>
        <taxon>Eukaryota</taxon>
        <taxon>Metazoa</taxon>
        <taxon>Ecdysozoa</taxon>
        <taxon>Arthropoda</taxon>
        <taxon>Hexapoda</taxon>
        <taxon>Insecta</taxon>
        <taxon>Pterygota</taxon>
        <taxon>Neoptera</taxon>
        <taxon>Endopterygota</taxon>
        <taxon>Lepidoptera</taxon>
        <taxon>Glossata</taxon>
        <taxon>Ditrysia</taxon>
        <taxon>Pyraloidea</taxon>
        <taxon>Crambidae</taxon>
        <taxon>Crambinae</taxon>
        <taxon>Chilo</taxon>
    </lineage>
</organism>
<feature type="compositionally biased region" description="Polar residues" evidence="2">
    <location>
        <begin position="42"/>
        <end position="52"/>
    </location>
</feature>
<gene>
    <name evidence="5" type="ORF">CHILSU_LOCUS7765</name>
</gene>
<keyword evidence="6" id="KW-1185">Reference proteome</keyword>
<dbReference type="PRINTS" id="PR02043">
    <property type="entry name" value="CANCERSCCP1"/>
</dbReference>
<dbReference type="InterPro" id="IPR031826">
    <property type="entry name" value="IC97/Casc1_N"/>
</dbReference>
<feature type="domain" description="IC97/Casc1 N-terminal" evidence="4">
    <location>
        <begin position="101"/>
        <end position="293"/>
    </location>
</feature>
<comment type="similarity">
    <text evidence="1">Belongs to the DNAI7 family.</text>
</comment>
<dbReference type="PANTHER" id="PTHR20929:SF11">
    <property type="entry name" value="DYNEIN AXONEMAL INTERMEDIATE CHAIN 7"/>
    <property type="match status" value="1"/>
</dbReference>
<evidence type="ECO:0000313" key="5">
    <source>
        <dbReference type="EMBL" id="CAH0404431.1"/>
    </source>
</evidence>
<feature type="domain" description="CASC1 C-terminal" evidence="3">
    <location>
        <begin position="569"/>
        <end position="768"/>
    </location>
</feature>
<evidence type="ECO:0000256" key="1">
    <source>
        <dbReference type="ARBA" id="ARBA00024332"/>
    </source>
</evidence>
<reference evidence="5" key="1">
    <citation type="submission" date="2021-12" db="EMBL/GenBank/DDBJ databases">
        <authorList>
            <person name="King R."/>
        </authorList>
    </citation>
    <scope>NUCLEOTIDE SEQUENCE</scope>
</reference>
<protein>
    <recommendedName>
        <fullName evidence="7">IC97/Casc1 N-terminal domain-containing protein</fullName>
    </recommendedName>
</protein>
<dbReference type="EMBL" id="OU963922">
    <property type="protein sequence ID" value="CAH0404431.1"/>
    <property type="molecule type" value="Genomic_DNA"/>
</dbReference>
<evidence type="ECO:0000256" key="2">
    <source>
        <dbReference type="SAM" id="MobiDB-lite"/>
    </source>
</evidence>
<dbReference type="Pfam" id="PF12366">
    <property type="entry name" value="Casc1_C"/>
    <property type="match status" value="1"/>
</dbReference>
<feature type="region of interest" description="Disordered" evidence="2">
    <location>
        <begin position="1"/>
        <end position="75"/>
    </location>
</feature>
<dbReference type="PANTHER" id="PTHR20929">
    <property type="entry name" value="LUNG ADENOMA SUSCEPTIBILITY 1-RELATED"/>
    <property type="match status" value="1"/>
</dbReference>
<dbReference type="Pfam" id="PF15927">
    <property type="entry name" value="Casc1_N"/>
    <property type="match status" value="1"/>
</dbReference>
<evidence type="ECO:0000259" key="4">
    <source>
        <dbReference type="Pfam" id="PF15927"/>
    </source>
</evidence>
<sequence length="823" mass="96177">MAKGKNKKEKKDEGNELAESDLQDEVLLATTDLEPEPEEVQYTDTSYTSASFESLPPIIEEPKPKKKKGKKLKAEPKNWKKMNKKEREVWMLQRIEEWRAEKEAEKQAILAGAKEKRAQLARERAELMAKDNAEQEIRRDILQKTCDLFHKFERQKMDFETMKQLEAEWQQYLRCDGLPDPRVVTQMNTYLHIWQNQRGCDADELNKRCQETLPMLEMLEEFVANSRQYTPLQAQSYNEVRLALREQLSNAIQLASYTLLRDLEKYLKFESIKLAMYEKEFKGLRLNIWVAVKMPTRKPKPQEPDPEPVELSFPAMKVSLKLPKIIDGSRVCVRAARSMIDLLSESSRTFHLGGEMPNRYEDLFIFNAKEHIETYKLKKEYDEIRAKFYKENREKIRELENFLKANIYTKNEKEKDELDNLNMAEPPPLPDPRAHIADMNEQAFAKYLKVCTVRTRAGEVNLRKYRICGGVLNLDLLITPPQPKRMMGGITLTTLQLPKRLQPMKYQVQYRAPSPPPPGVTRTPEEIELEIKKTEAEYEKLALVFIDLPQDVMWTEPPVVCQWQENRKLWTTNYINDYKFNEDKLTLQFRTGVLWPIGIAALRYGNLPYQGWDLKPDPQGKGVLVTVTGVCVTVTWLCLGSSVRIKWIANAPTSALKEYYNKPFSVKRMAQIMREAACDFFPDFDAYNHVEGSCPKEWVSERHNYHAMAFLSRAYNFQWSRWNASANSRNIIMQIREAVDKKREGKLQLLHVTPQRATILKCNEMTQDFNTEPMMGFPFYPDLFTLNMSYGSVDARRTTFNMKYKLVETVFNLLQELKLSSFS</sequence>
<evidence type="ECO:0000313" key="6">
    <source>
        <dbReference type="Proteomes" id="UP001153292"/>
    </source>
</evidence>
<evidence type="ECO:0000259" key="3">
    <source>
        <dbReference type="Pfam" id="PF12366"/>
    </source>
</evidence>
<dbReference type="InterPro" id="IPR022110">
    <property type="entry name" value="CASC1_C"/>
</dbReference>
<feature type="compositionally biased region" description="Acidic residues" evidence="2">
    <location>
        <begin position="15"/>
        <end position="24"/>
    </location>
</feature>
<proteinExistence type="inferred from homology"/>
<dbReference type="InterPro" id="IPR023247">
    <property type="entry name" value="IC97/Dnai7-like"/>
</dbReference>